<gene>
    <name evidence="1" type="ORF">LSAT_V11C800426640</name>
</gene>
<keyword evidence="2" id="KW-1185">Reference proteome</keyword>
<reference evidence="1 2" key="1">
    <citation type="journal article" date="2017" name="Nat. Commun.">
        <title>Genome assembly with in vitro proximity ligation data and whole-genome triplication in lettuce.</title>
        <authorList>
            <person name="Reyes-Chin-Wo S."/>
            <person name="Wang Z."/>
            <person name="Yang X."/>
            <person name="Kozik A."/>
            <person name="Arikit S."/>
            <person name="Song C."/>
            <person name="Xia L."/>
            <person name="Froenicke L."/>
            <person name="Lavelle D.O."/>
            <person name="Truco M.J."/>
            <person name="Xia R."/>
            <person name="Zhu S."/>
            <person name="Xu C."/>
            <person name="Xu H."/>
            <person name="Xu X."/>
            <person name="Cox K."/>
            <person name="Korf I."/>
            <person name="Meyers B.C."/>
            <person name="Michelmore R.W."/>
        </authorList>
    </citation>
    <scope>NUCLEOTIDE SEQUENCE [LARGE SCALE GENOMIC DNA]</scope>
    <source>
        <strain evidence="2">cv. Salinas</strain>
        <tissue evidence="1">Seedlings</tissue>
    </source>
</reference>
<dbReference type="Proteomes" id="UP000235145">
    <property type="component" value="Unassembled WGS sequence"/>
</dbReference>
<accession>A0A9R1UPE1</accession>
<name>A0A9R1UPE1_LACSA</name>
<evidence type="ECO:0000313" key="1">
    <source>
        <dbReference type="EMBL" id="KAJ0190904.1"/>
    </source>
</evidence>
<dbReference type="AlphaFoldDB" id="A0A9R1UPE1"/>
<protein>
    <submittedName>
        <fullName evidence="1">Uncharacterized protein</fullName>
    </submittedName>
</protein>
<organism evidence="1 2">
    <name type="scientific">Lactuca sativa</name>
    <name type="common">Garden lettuce</name>
    <dbReference type="NCBI Taxonomy" id="4236"/>
    <lineage>
        <taxon>Eukaryota</taxon>
        <taxon>Viridiplantae</taxon>
        <taxon>Streptophyta</taxon>
        <taxon>Embryophyta</taxon>
        <taxon>Tracheophyta</taxon>
        <taxon>Spermatophyta</taxon>
        <taxon>Magnoliopsida</taxon>
        <taxon>eudicotyledons</taxon>
        <taxon>Gunneridae</taxon>
        <taxon>Pentapetalae</taxon>
        <taxon>asterids</taxon>
        <taxon>campanulids</taxon>
        <taxon>Asterales</taxon>
        <taxon>Asteraceae</taxon>
        <taxon>Cichorioideae</taxon>
        <taxon>Cichorieae</taxon>
        <taxon>Lactucinae</taxon>
        <taxon>Lactuca</taxon>
    </lineage>
</organism>
<proteinExistence type="predicted"/>
<comment type="caution">
    <text evidence="1">The sequence shown here is derived from an EMBL/GenBank/DDBJ whole genome shotgun (WGS) entry which is preliminary data.</text>
</comment>
<dbReference type="EMBL" id="NBSK02000008">
    <property type="protein sequence ID" value="KAJ0190904.1"/>
    <property type="molecule type" value="Genomic_DNA"/>
</dbReference>
<evidence type="ECO:0000313" key="2">
    <source>
        <dbReference type="Proteomes" id="UP000235145"/>
    </source>
</evidence>
<sequence length="190" mass="21063">MIIDMGLLDVIPCFPPLSRVPEPIQIRLVATAPVIQSDNLSSHGFLIPPSNVTFVICFPILPPPPLTSFMHSLSGRLWRIVSKTEEDFEIEGDFNNLLAVLLDVSTRGPVKGSLLFSSQQSFFDGFKVLASTYLHFKEEEKMELFGAIEGLLKNVSLGAIIERFEPRRQTGQETDFILVSCTPLEVTAIA</sequence>